<name>A0A343LE53_9CAUD</name>
<dbReference type="KEGG" id="vg:55605495"/>
<evidence type="ECO:0000313" key="1">
    <source>
        <dbReference type="EMBL" id="ATN94963.1"/>
    </source>
</evidence>
<dbReference type="EMBL" id="MF974396">
    <property type="protein sequence ID" value="ATN94963.1"/>
    <property type="molecule type" value="Genomic_DNA"/>
</dbReference>
<proteinExistence type="predicted"/>
<sequence length="196" mass="22377">MTPKVYSSHLQKVSRKIGNTFEAHAQEALKGILKYIIKGLKNKSLVEQLSPATIQMKRDAGSKFIANALMNRGTTDPKSMISGLKVVSSGKGRYQLKPFGMHYSGKEQDFLWKIHEYGCFIQVSRRMRFFLGLNYGIWIKKPIIKIPARFPIKKGVRGYFSSPENVKNNGLLVKQMRMYLSGINKEIKEYQKKTGL</sequence>
<dbReference type="GeneID" id="55605495"/>
<dbReference type="RefSeq" id="YP_009835423.1">
    <property type="nucleotide sequence ID" value="NC_048678.1"/>
</dbReference>
<accession>A0A343LE53</accession>
<organism evidence="1 2">
    <name type="scientific">Leptospira phage LE3</name>
    <dbReference type="NCBI Taxonomy" id="2041382"/>
    <lineage>
        <taxon>Viruses</taxon>
        <taxon>Duplodnaviria</taxon>
        <taxon>Heunggongvirae</taxon>
        <taxon>Uroviricota</taxon>
        <taxon>Caudoviricetes</taxon>
        <taxon>Nylescharonvirus</taxon>
        <taxon>Nylescharonvirus LE3</taxon>
    </lineage>
</organism>
<dbReference type="Proteomes" id="UP000259602">
    <property type="component" value="Segment"/>
</dbReference>
<evidence type="ECO:0000313" key="2">
    <source>
        <dbReference type="Proteomes" id="UP000259602"/>
    </source>
</evidence>
<reference evidence="1 2" key="1">
    <citation type="journal article" date="2018" name="Sci. Rep.">
        <title>Characterization of LE3 and LE4, the only lytic phages known to infect the spirochete Leptospira.</title>
        <authorList>
            <person name="Schiettekatte O."/>
            <person name="Vincent A.T."/>
            <person name="Malosse C."/>
            <person name="Lechat P."/>
            <person name="Chamot-Rooke J."/>
            <person name="Veyrier F.J."/>
            <person name="Picardeau M."/>
            <person name="Bourhy P."/>
        </authorList>
    </citation>
    <scope>NUCLEOTIDE SEQUENCE [LARGE SCALE GENOMIC DNA]</scope>
</reference>
<keyword evidence="2" id="KW-1185">Reference proteome</keyword>
<protein>
    <submittedName>
        <fullName evidence="1">Uncharacterized protein</fullName>
    </submittedName>
</protein>